<dbReference type="EMBL" id="BBPA01000035">
    <property type="protein sequence ID" value="GAL93260.1"/>
    <property type="molecule type" value="Genomic_DNA"/>
</dbReference>
<evidence type="ECO:0000313" key="1">
    <source>
        <dbReference type="EMBL" id="GAL93260.1"/>
    </source>
</evidence>
<gene>
    <name evidence="1" type="ORF">N44_01947</name>
</gene>
<proteinExistence type="predicted"/>
<evidence type="ECO:0008006" key="3">
    <source>
        <dbReference type="Google" id="ProtNLM"/>
    </source>
</evidence>
<comment type="caution">
    <text evidence="1">The sequence shown here is derived from an EMBL/GenBank/DDBJ whole genome shotgun (WGS) entry which is preliminary data.</text>
</comment>
<organism evidence="1 2">
    <name type="scientific">Microcystis aeruginosa NIES-44</name>
    <dbReference type="NCBI Taxonomy" id="449439"/>
    <lineage>
        <taxon>Bacteria</taxon>
        <taxon>Bacillati</taxon>
        <taxon>Cyanobacteriota</taxon>
        <taxon>Cyanophyceae</taxon>
        <taxon>Oscillatoriophycideae</taxon>
        <taxon>Chroococcales</taxon>
        <taxon>Microcystaceae</taxon>
        <taxon>Microcystis</taxon>
    </lineage>
</organism>
<dbReference type="AlphaFoldDB" id="A0A0A1VU52"/>
<name>A0A0A1VU52_MICAE</name>
<dbReference type="RefSeq" id="WP_045358961.1">
    <property type="nucleotide sequence ID" value="NZ_BBPA01000035.1"/>
</dbReference>
<accession>A0A0A1VU52</accession>
<sequence>MRTISKGAEPCCLKAWKRKNPHGAYDDLDKTEEGKVVRAKIRDYALNEQFYLCAYCCQRIEKINACHNEHIEAQKLNPKRTLDFSNIVASCNTPNQCGDAHKSQHLPLTPLMTECETELRFKISGRVEGLSDRAADTIRVLNLGDHEKNNRALIETRKQLSNVLLWENGINPDDGLEDDEILNILIDDLSQPQQDQMEPFTPVVINILRSWLQA</sequence>
<reference evidence="2" key="1">
    <citation type="journal article" date="2015" name="Genome">
        <title>Whole Genome Sequence of the Non-Microcystin-Producing Microcystis aeruginosa Strain NIES-44.</title>
        <authorList>
            <person name="Okano K."/>
            <person name="Miyata N."/>
            <person name="Ozaki Y."/>
        </authorList>
    </citation>
    <scope>NUCLEOTIDE SEQUENCE [LARGE SCALE GENOMIC DNA]</scope>
    <source>
        <strain evidence="2">NIES-44</strain>
    </source>
</reference>
<evidence type="ECO:0000313" key="2">
    <source>
        <dbReference type="Proteomes" id="UP000030321"/>
    </source>
</evidence>
<dbReference type="Proteomes" id="UP000030321">
    <property type="component" value="Unassembled WGS sequence"/>
</dbReference>
<protein>
    <recommendedName>
        <fullName evidence="3">TIGR02646 family protein</fullName>
    </recommendedName>
</protein>